<dbReference type="OrthoDB" id="2507817at2759"/>
<protein>
    <submittedName>
        <fullName evidence="2">Uncharacterized protein</fullName>
    </submittedName>
</protein>
<comment type="caution">
    <text evidence="2">The sequence shown here is derived from an EMBL/GenBank/DDBJ whole genome shotgun (WGS) entry which is preliminary data.</text>
</comment>
<feature type="compositionally biased region" description="Low complexity" evidence="1">
    <location>
        <begin position="307"/>
        <end position="323"/>
    </location>
</feature>
<feature type="compositionally biased region" description="Basic and acidic residues" evidence="1">
    <location>
        <begin position="70"/>
        <end position="83"/>
    </location>
</feature>
<dbReference type="EMBL" id="AVOT02037910">
    <property type="protein sequence ID" value="MBW0532649.1"/>
    <property type="molecule type" value="Genomic_DNA"/>
</dbReference>
<feature type="compositionally biased region" description="Basic and acidic residues" evidence="1">
    <location>
        <begin position="286"/>
        <end position="299"/>
    </location>
</feature>
<feature type="compositionally biased region" description="Polar residues" evidence="1">
    <location>
        <begin position="30"/>
        <end position="57"/>
    </location>
</feature>
<evidence type="ECO:0000313" key="2">
    <source>
        <dbReference type="EMBL" id="MBW0532649.1"/>
    </source>
</evidence>
<feature type="compositionally biased region" description="Basic and acidic residues" evidence="1">
    <location>
        <begin position="165"/>
        <end position="180"/>
    </location>
</feature>
<feature type="compositionally biased region" description="Basic and acidic residues" evidence="1">
    <location>
        <begin position="259"/>
        <end position="275"/>
    </location>
</feature>
<organism evidence="2 3">
    <name type="scientific">Austropuccinia psidii MF-1</name>
    <dbReference type="NCBI Taxonomy" id="1389203"/>
    <lineage>
        <taxon>Eukaryota</taxon>
        <taxon>Fungi</taxon>
        <taxon>Dikarya</taxon>
        <taxon>Basidiomycota</taxon>
        <taxon>Pucciniomycotina</taxon>
        <taxon>Pucciniomycetes</taxon>
        <taxon>Pucciniales</taxon>
        <taxon>Sphaerophragmiaceae</taxon>
        <taxon>Austropuccinia</taxon>
    </lineage>
</organism>
<feature type="compositionally biased region" description="Low complexity" evidence="1">
    <location>
        <begin position="153"/>
        <end position="163"/>
    </location>
</feature>
<name>A0A9Q3F4M3_9BASI</name>
<feature type="compositionally biased region" description="Basic and acidic residues" evidence="1">
    <location>
        <begin position="197"/>
        <end position="211"/>
    </location>
</feature>
<sequence length="350" mass="37393">MSSTQTTNDPINDPITTNQVMDSNLIDNLEPQNHQSINQPQSTTILPLESSSAQTPIETPAESTPPVDTKPTEPLKVEDEKKDKKQSRKPFVELLNKILKPHPHGSSDKAPVTEKKPQVDAGPANPAQEEVEPSTPVVAPEVTTEAPTTDSAPVEPTPEVTPVDDSNKDVTTPKKERGNILEKITAFVLKPKSPKAKKSEVNKDDAPESKPDAVTTDVPVIETSADASTPIALETSPTQVPETTPAIVTETPASAEVTEEPKTEKKEKTPKDLAKLARRFSGRIFGGEKKKDASKKPEPTAEETEETAPTTENTTTANPSAAPQIPDEVNPAPESSQTTNESTPIIAAAA</sequence>
<dbReference type="AlphaFoldDB" id="A0A9Q3F4M3"/>
<evidence type="ECO:0000313" key="3">
    <source>
        <dbReference type="Proteomes" id="UP000765509"/>
    </source>
</evidence>
<feature type="compositionally biased region" description="Basic and acidic residues" evidence="1">
    <location>
        <begin position="105"/>
        <end position="118"/>
    </location>
</feature>
<feature type="region of interest" description="Disordered" evidence="1">
    <location>
        <begin position="30"/>
        <end position="350"/>
    </location>
</feature>
<keyword evidence="3" id="KW-1185">Reference proteome</keyword>
<feature type="compositionally biased region" description="Polar residues" evidence="1">
    <location>
        <begin position="333"/>
        <end position="343"/>
    </location>
</feature>
<proteinExistence type="predicted"/>
<dbReference type="Proteomes" id="UP000765509">
    <property type="component" value="Unassembled WGS sequence"/>
</dbReference>
<accession>A0A9Q3F4M3</accession>
<reference evidence="2" key="1">
    <citation type="submission" date="2021-03" db="EMBL/GenBank/DDBJ databases">
        <title>Draft genome sequence of rust myrtle Austropuccinia psidii MF-1, a brazilian biotype.</title>
        <authorList>
            <person name="Quecine M.C."/>
            <person name="Pachon D.M.R."/>
            <person name="Bonatelli M.L."/>
            <person name="Correr F.H."/>
            <person name="Franceschini L.M."/>
            <person name="Leite T.F."/>
            <person name="Margarido G.R.A."/>
            <person name="Almeida C.A."/>
            <person name="Ferrarezi J.A."/>
            <person name="Labate C.A."/>
        </authorList>
    </citation>
    <scope>NUCLEOTIDE SEQUENCE</scope>
    <source>
        <strain evidence="2">MF-1</strain>
    </source>
</reference>
<evidence type="ECO:0000256" key="1">
    <source>
        <dbReference type="SAM" id="MobiDB-lite"/>
    </source>
</evidence>
<gene>
    <name evidence="2" type="ORF">O181_072364</name>
</gene>